<dbReference type="PANTHER" id="PTHR47707:SF1">
    <property type="entry name" value="NUDIX HYDROLASE FAMILY PROTEIN"/>
    <property type="match status" value="1"/>
</dbReference>
<keyword evidence="8" id="KW-0460">Magnesium</keyword>
<keyword evidence="6" id="KW-0227">DNA damage</keyword>
<dbReference type="SUPFAM" id="SSF55811">
    <property type="entry name" value="Nudix"/>
    <property type="match status" value="1"/>
</dbReference>
<keyword evidence="7" id="KW-0378">Hydrolase</keyword>
<keyword evidence="9" id="KW-0234">DNA repair</keyword>
<evidence type="ECO:0000256" key="7">
    <source>
        <dbReference type="ARBA" id="ARBA00022801"/>
    </source>
</evidence>
<proteinExistence type="inferred from homology"/>
<dbReference type="GO" id="GO:0006281">
    <property type="term" value="P:DNA repair"/>
    <property type="evidence" value="ECO:0007669"/>
    <property type="project" value="UniProtKB-KW"/>
</dbReference>
<dbReference type="Gene3D" id="3.90.79.10">
    <property type="entry name" value="Nucleoside Triphosphate Pyrophosphohydrolase"/>
    <property type="match status" value="1"/>
</dbReference>
<evidence type="ECO:0000313" key="13">
    <source>
        <dbReference type="EMBL" id="MBT4870144.1"/>
    </source>
</evidence>
<evidence type="ECO:0000256" key="3">
    <source>
        <dbReference type="ARBA" id="ARBA00022457"/>
    </source>
</evidence>
<evidence type="ECO:0000256" key="9">
    <source>
        <dbReference type="ARBA" id="ARBA00023204"/>
    </source>
</evidence>
<accession>A0A8T5GDD8</accession>
<comment type="similarity">
    <text evidence="2">Belongs to the Nudix hydrolase family.</text>
</comment>
<comment type="caution">
    <text evidence="13">The sequence shown here is derived from an EMBL/GenBank/DDBJ whole genome shotgun (WGS) entry which is preliminary data.</text>
</comment>
<organism evidence="13 14">
    <name type="scientific">Candidatus Iainarchaeum sp</name>
    <dbReference type="NCBI Taxonomy" id="3101447"/>
    <lineage>
        <taxon>Archaea</taxon>
        <taxon>Candidatus Iainarchaeota</taxon>
        <taxon>Candidatus Iainarchaeia</taxon>
        <taxon>Candidatus Iainarchaeales</taxon>
        <taxon>Candidatus Iainarchaeaceae</taxon>
        <taxon>Candidatus Iainarchaeum</taxon>
    </lineage>
</organism>
<dbReference type="AlphaFoldDB" id="A0A8T5GDD8"/>
<name>A0A8T5GDD8_9ARCH</name>
<dbReference type="InterPro" id="IPR015797">
    <property type="entry name" value="NUDIX_hydrolase-like_dom_sf"/>
</dbReference>
<evidence type="ECO:0000256" key="11">
    <source>
        <dbReference type="ARBA" id="ARBA00038905"/>
    </source>
</evidence>
<dbReference type="PANTHER" id="PTHR47707">
    <property type="entry name" value="8-OXO-DGTP DIPHOSPHATASE"/>
    <property type="match status" value="1"/>
</dbReference>
<keyword evidence="5" id="KW-0479">Metal-binding</keyword>
<dbReference type="GO" id="GO:0008413">
    <property type="term" value="F:8-oxo-7,8-dihydroguanosine triphosphate pyrophosphatase activity"/>
    <property type="evidence" value="ECO:0007669"/>
    <property type="project" value="TreeGrafter"/>
</dbReference>
<evidence type="ECO:0000256" key="8">
    <source>
        <dbReference type="ARBA" id="ARBA00022842"/>
    </source>
</evidence>
<evidence type="ECO:0000256" key="10">
    <source>
        <dbReference type="ARBA" id="ARBA00035861"/>
    </source>
</evidence>
<evidence type="ECO:0000256" key="6">
    <source>
        <dbReference type="ARBA" id="ARBA00022763"/>
    </source>
</evidence>
<protein>
    <recommendedName>
        <fullName evidence="11">8-oxo-dGTP diphosphatase</fullName>
        <ecNumber evidence="11">3.6.1.55</ecNumber>
    </recommendedName>
</protein>
<evidence type="ECO:0000256" key="2">
    <source>
        <dbReference type="ARBA" id="ARBA00005582"/>
    </source>
</evidence>
<reference evidence="13" key="1">
    <citation type="journal article" date="2021" name="ISME J.">
        <title>Mercury methylation by metabolically versatile and cosmopolitan marine bacteria.</title>
        <authorList>
            <person name="Lin H."/>
            <person name="Ascher D.B."/>
            <person name="Myung Y."/>
            <person name="Lamborg C.H."/>
            <person name="Hallam S.J."/>
            <person name="Gionfriddo C.M."/>
            <person name="Holt K.E."/>
            <person name="Moreau J.W."/>
        </authorList>
    </citation>
    <scope>NUCLEOTIDE SEQUENCE</scope>
    <source>
        <strain evidence="13">SI075_bin30</strain>
    </source>
</reference>
<dbReference type="InterPro" id="IPR047127">
    <property type="entry name" value="MutT-like"/>
</dbReference>
<evidence type="ECO:0000259" key="12">
    <source>
        <dbReference type="PROSITE" id="PS51462"/>
    </source>
</evidence>
<dbReference type="GO" id="GO:0044716">
    <property type="term" value="F:8-oxo-GDP phosphatase activity"/>
    <property type="evidence" value="ECO:0007669"/>
    <property type="project" value="TreeGrafter"/>
</dbReference>
<comment type="catalytic activity">
    <reaction evidence="10">
        <text>8-oxo-dGTP + H2O = 8-oxo-dGMP + diphosphate + H(+)</text>
        <dbReference type="Rhea" id="RHEA:31575"/>
        <dbReference type="ChEBI" id="CHEBI:15377"/>
        <dbReference type="ChEBI" id="CHEBI:15378"/>
        <dbReference type="ChEBI" id="CHEBI:33019"/>
        <dbReference type="ChEBI" id="CHEBI:63224"/>
        <dbReference type="ChEBI" id="CHEBI:77896"/>
        <dbReference type="EC" id="3.6.1.55"/>
    </reaction>
</comment>
<dbReference type="GO" id="GO:0006260">
    <property type="term" value="P:DNA replication"/>
    <property type="evidence" value="ECO:0007669"/>
    <property type="project" value="UniProtKB-KW"/>
</dbReference>
<feature type="domain" description="Nudix hydrolase" evidence="12">
    <location>
        <begin position="13"/>
        <end position="142"/>
    </location>
</feature>
<dbReference type="Pfam" id="PF00293">
    <property type="entry name" value="NUDIX"/>
    <property type="match status" value="1"/>
</dbReference>
<dbReference type="EMBL" id="JABJNZ010000019">
    <property type="protein sequence ID" value="MBT4870144.1"/>
    <property type="molecule type" value="Genomic_DNA"/>
</dbReference>
<evidence type="ECO:0000313" key="14">
    <source>
        <dbReference type="Proteomes" id="UP000722459"/>
    </source>
</evidence>
<dbReference type="InterPro" id="IPR000086">
    <property type="entry name" value="NUDIX_hydrolase_dom"/>
</dbReference>
<gene>
    <name evidence="13" type="ORF">HON47_01055</name>
</gene>
<dbReference type="EC" id="3.6.1.55" evidence="11"/>
<dbReference type="GO" id="GO:0044715">
    <property type="term" value="F:8-oxo-dGDP phosphatase activity"/>
    <property type="evidence" value="ECO:0007669"/>
    <property type="project" value="TreeGrafter"/>
</dbReference>
<dbReference type="Proteomes" id="UP000722459">
    <property type="component" value="Unassembled WGS sequence"/>
</dbReference>
<keyword evidence="3" id="KW-0515">Mutator protein</keyword>
<evidence type="ECO:0000256" key="5">
    <source>
        <dbReference type="ARBA" id="ARBA00022723"/>
    </source>
</evidence>
<dbReference type="GO" id="GO:0046872">
    <property type="term" value="F:metal ion binding"/>
    <property type="evidence" value="ECO:0007669"/>
    <property type="project" value="UniProtKB-KW"/>
</dbReference>
<keyword evidence="4" id="KW-0235">DNA replication</keyword>
<dbReference type="PROSITE" id="PS51462">
    <property type="entry name" value="NUDIX"/>
    <property type="match status" value="1"/>
</dbReference>
<dbReference type="CDD" id="cd02883">
    <property type="entry name" value="NUDIX_Hydrolase"/>
    <property type="match status" value="1"/>
</dbReference>
<dbReference type="GO" id="GO:0035539">
    <property type="term" value="F:8-oxo-7,8-dihydrodeoxyguanosine triphosphate pyrophosphatase activity"/>
    <property type="evidence" value="ECO:0007669"/>
    <property type="project" value="UniProtKB-EC"/>
</dbReference>
<evidence type="ECO:0000256" key="1">
    <source>
        <dbReference type="ARBA" id="ARBA00001946"/>
    </source>
</evidence>
<comment type="cofactor">
    <cofactor evidence="1">
        <name>Mg(2+)</name>
        <dbReference type="ChEBI" id="CHEBI:18420"/>
    </cofactor>
</comment>
<evidence type="ECO:0000256" key="4">
    <source>
        <dbReference type="ARBA" id="ARBA00022705"/>
    </source>
</evidence>
<sequence>MPVHTEPPENFDPKFEVVSAHLDVGGELLFLQTNPMKTFANMWGVPAGKINSKENKLSAIKRELFEETKIDLDEGQFNFFKTVYIDQSPVHFIYHIFHVKLDEKPGVNISNEHSKFVWSTPQNASSLSLIPDEYDCLKLLFDF</sequence>